<dbReference type="InterPro" id="IPR047867">
    <property type="entry name" value="Ribosomal_uL22_bac/org-type"/>
</dbReference>
<evidence type="ECO:0000256" key="5">
    <source>
        <dbReference type="SAM" id="MobiDB-lite"/>
    </source>
</evidence>
<dbReference type="Pfam" id="PF00237">
    <property type="entry name" value="Ribosomal_L22"/>
    <property type="match status" value="1"/>
</dbReference>
<comment type="similarity">
    <text evidence="1 4">Belongs to the universal ribosomal protein uL22 family.</text>
</comment>
<dbReference type="GO" id="GO:0003735">
    <property type="term" value="F:structural constituent of ribosome"/>
    <property type="evidence" value="ECO:0007669"/>
    <property type="project" value="InterPro"/>
</dbReference>
<dbReference type="GeneID" id="70296716"/>
<reference evidence="6" key="1">
    <citation type="journal article" date="2021" name="IMA Fungus">
        <title>Genomic characterization of three marine fungi, including Emericellopsis atlantica sp. nov. with signatures of a generalist lifestyle and marine biomass degradation.</title>
        <authorList>
            <person name="Hagestad O.C."/>
            <person name="Hou L."/>
            <person name="Andersen J.H."/>
            <person name="Hansen E.H."/>
            <person name="Altermark B."/>
            <person name="Li C."/>
            <person name="Kuhnert E."/>
            <person name="Cox R.J."/>
            <person name="Crous P.W."/>
            <person name="Spatafora J.W."/>
            <person name="Lail K."/>
            <person name="Amirebrahimi M."/>
            <person name="Lipzen A."/>
            <person name="Pangilinan J."/>
            <person name="Andreopoulos W."/>
            <person name="Hayes R.D."/>
            <person name="Ng V."/>
            <person name="Grigoriev I.V."/>
            <person name="Jackson S.A."/>
            <person name="Sutton T.D.S."/>
            <person name="Dobson A.D.W."/>
            <person name="Rama T."/>
        </authorList>
    </citation>
    <scope>NUCLEOTIDE SEQUENCE</scope>
    <source>
        <strain evidence="6">TS7</strain>
    </source>
</reference>
<evidence type="ECO:0000313" key="6">
    <source>
        <dbReference type="EMBL" id="KAG9251726.1"/>
    </source>
</evidence>
<evidence type="ECO:0000256" key="4">
    <source>
        <dbReference type="RuleBase" id="RU004005"/>
    </source>
</evidence>
<dbReference type="PANTHER" id="PTHR13501:SF10">
    <property type="entry name" value="LARGE RIBOSOMAL SUBUNIT PROTEIN UL22M"/>
    <property type="match status" value="1"/>
</dbReference>
<name>A0A9P7ZGY3_9HYPO</name>
<dbReference type="InterPro" id="IPR036394">
    <property type="entry name" value="Ribosomal_uL22_sf"/>
</dbReference>
<keyword evidence="2 4" id="KW-0689">Ribosomal protein</keyword>
<evidence type="ECO:0000256" key="2">
    <source>
        <dbReference type="ARBA" id="ARBA00022980"/>
    </source>
</evidence>
<dbReference type="Gene3D" id="3.90.470.10">
    <property type="entry name" value="Ribosomal protein L22/L17"/>
    <property type="match status" value="1"/>
</dbReference>
<dbReference type="AlphaFoldDB" id="A0A9P7ZGY3"/>
<dbReference type="OrthoDB" id="416470at2759"/>
<evidence type="ECO:0000313" key="7">
    <source>
        <dbReference type="Proteomes" id="UP000887229"/>
    </source>
</evidence>
<evidence type="ECO:0000256" key="3">
    <source>
        <dbReference type="ARBA" id="ARBA00023274"/>
    </source>
</evidence>
<gene>
    <name evidence="6" type="ORF">F5Z01DRAFT_683070</name>
</gene>
<dbReference type="FunFam" id="3.90.470.10:FF:000017">
    <property type="entry name" value="54S ribosomal protein L22, mitochondrial"/>
    <property type="match status" value="1"/>
</dbReference>
<sequence length="321" mass="36571">MTLRVAARHLGQPAALPSSILALRLGPAVQIRHKWSLGSLFGGGKSAKNDKGPGIGSDLDKPEVRKRFLKASKSKKSSRATADEPAGVFADELLEVARREALTPEGTHIATDPDPASRVQWQRRKVIQMVRRRGVLTPQERIKMTERELLHKSAWLPTSTKKLVMLSRQIAGKTVDDAITQMQWSKKKMAREIKWYLEQARDLAITQQGMGLGRVNGELLKQPKKIQTKDGSWMEIRDPTRMYVAQSWVGRGEWRGKHTDIKGRGRMGIIQNPKASFTIVLKEERTRIREYQEREAKKLAEGPWVHLPNRKVYGQRPYYSW</sequence>
<dbReference type="EMBL" id="MU251266">
    <property type="protein sequence ID" value="KAG9251726.1"/>
    <property type="molecule type" value="Genomic_DNA"/>
</dbReference>
<dbReference type="RefSeq" id="XP_046115650.1">
    <property type="nucleotide sequence ID" value="XM_046265813.1"/>
</dbReference>
<keyword evidence="7" id="KW-1185">Reference proteome</keyword>
<dbReference type="InterPro" id="IPR001063">
    <property type="entry name" value="Ribosomal_uL22"/>
</dbReference>
<dbReference type="GO" id="GO:0015934">
    <property type="term" value="C:large ribosomal subunit"/>
    <property type="evidence" value="ECO:0007669"/>
    <property type="project" value="InterPro"/>
</dbReference>
<protein>
    <submittedName>
        <fullName evidence="6">Ribosomal protein L22/L17</fullName>
    </submittedName>
</protein>
<evidence type="ECO:0000256" key="1">
    <source>
        <dbReference type="ARBA" id="ARBA00009451"/>
    </source>
</evidence>
<dbReference type="Proteomes" id="UP000887229">
    <property type="component" value="Unassembled WGS sequence"/>
</dbReference>
<dbReference type="PANTHER" id="PTHR13501">
    <property type="entry name" value="CHLOROPLAST 50S RIBOSOMAL PROTEIN L22-RELATED"/>
    <property type="match status" value="1"/>
</dbReference>
<comment type="caution">
    <text evidence="6">The sequence shown here is derived from an EMBL/GenBank/DDBJ whole genome shotgun (WGS) entry which is preliminary data.</text>
</comment>
<organism evidence="6 7">
    <name type="scientific">Emericellopsis atlantica</name>
    <dbReference type="NCBI Taxonomy" id="2614577"/>
    <lineage>
        <taxon>Eukaryota</taxon>
        <taxon>Fungi</taxon>
        <taxon>Dikarya</taxon>
        <taxon>Ascomycota</taxon>
        <taxon>Pezizomycotina</taxon>
        <taxon>Sordariomycetes</taxon>
        <taxon>Hypocreomycetidae</taxon>
        <taxon>Hypocreales</taxon>
        <taxon>Bionectriaceae</taxon>
        <taxon>Emericellopsis</taxon>
    </lineage>
</organism>
<accession>A0A9P7ZGY3</accession>
<dbReference type="SUPFAM" id="SSF54843">
    <property type="entry name" value="Ribosomal protein L22"/>
    <property type="match status" value="1"/>
</dbReference>
<proteinExistence type="inferred from homology"/>
<dbReference type="GO" id="GO:0006412">
    <property type="term" value="P:translation"/>
    <property type="evidence" value="ECO:0007669"/>
    <property type="project" value="InterPro"/>
</dbReference>
<feature type="region of interest" description="Disordered" evidence="5">
    <location>
        <begin position="42"/>
        <end position="62"/>
    </location>
</feature>
<keyword evidence="3 4" id="KW-0687">Ribonucleoprotein</keyword>